<name>A0A2N9J864_FAGSY</name>
<proteinExistence type="predicted"/>
<accession>A0A2N9J864</accession>
<feature type="region of interest" description="Disordered" evidence="2">
    <location>
        <begin position="451"/>
        <end position="537"/>
    </location>
</feature>
<dbReference type="EMBL" id="OIVN01006418">
    <property type="protein sequence ID" value="SPD32730.1"/>
    <property type="molecule type" value="Genomic_DNA"/>
</dbReference>
<reference evidence="3" key="1">
    <citation type="submission" date="2018-02" db="EMBL/GenBank/DDBJ databases">
        <authorList>
            <person name="Cohen D.B."/>
            <person name="Kent A.D."/>
        </authorList>
    </citation>
    <scope>NUCLEOTIDE SEQUENCE</scope>
</reference>
<feature type="compositionally biased region" description="Low complexity" evidence="2">
    <location>
        <begin position="513"/>
        <end position="524"/>
    </location>
</feature>
<feature type="region of interest" description="Disordered" evidence="2">
    <location>
        <begin position="163"/>
        <end position="207"/>
    </location>
</feature>
<keyword evidence="1" id="KW-0175">Coiled coil</keyword>
<protein>
    <submittedName>
        <fullName evidence="3">Uncharacterized protein</fullName>
    </submittedName>
</protein>
<evidence type="ECO:0000256" key="1">
    <source>
        <dbReference type="SAM" id="Coils"/>
    </source>
</evidence>
<dbReference type="AlphaFoldDB" id="A0A2N9J864"/>
<feature type="coiled-coil region" evidence="1">
    <location>
        <begin position="305"/>
        <end position="389"/>
    </location>
</feature>
<feature type="compositionally biased region" description="Pro residues" evidence="2">
    <location>
        <begin position="503"/>
        <end position="512"/>
    </location>
</feature>
<evidence type="ECO:0000256" key="2">
    <source>
        <dbReference type="SAM" id="MobiDB-lite"/>
    </source>
</evidence>
<organism evidence="3">
    <name type="scientific">Fagus sylvatica</name>
    <name type="common">Beechnut</name>
    <dbReference type="NCBI Taxonomy" id="28930"/>
    <lineage>
        <taxon>Eukaryota</taxon>
        <taxon>Viridiplantae</taxon>
        <taxon>Streptophyta</taxon>
        <taxon>Embryophyta</taxon>
        <taxon>Tracheophyta</taxon>
        <taxon>Spermatophyta</taxon>
        <taxon>Magnoliopsida</taxon>
        <taxon>eudicotyledons</taxon>
        <taxon>Gunneridae</taxon>
        <taxon>Pentapetalae</taxon>
        <taxon>rosids</taxon>
        <taxon>fabids</taxon>
        <taxon>Fagales</taxon>
        <taxon>Fagaceae</taxon>
        <taxon>Fagus</taxon>
    </lineage>
</organism>
<feature type="compositionally biased region" description="Acidic residues" evidence="2">
    <location>
        <begin position="468"/>
        <end position="488"/>
    </location>
</feature>
<gene>
    <name evidence="3" type="ORF">FSB_LOCUS60612</name>
</gene>
<evidence type="ECO:0000313" key="3">
    <source>
        <dbReference type="EMBL" id="SPD32730.1"/>
    </source>
</evidence>
<sequence length="537" mass="58443">MGVVALSRLLKTNLKAKDILHVYSYVCPNSDSETSCSLKAKRVNTKLVTALPSSNKGFDNDWLVVSGNWYSGSSRCRNMFGHPVSSRLNVPATAANLEDIRKVLSSNIFVDRFGNPRAASLLLGYQPLPAPAVQTVDNPTFIPTGEVSEMALPIDVFEILGKKQKGASSSKGKEKAKPTAQPRRSRRIIYETSSPGEQNEGAELSSATMPEQNVLPKIVEEESVEQVEELVRRPKRARAATEQTELPGSSSGPEVWAPKMAVARDLVTTAHTVFETIDVEFSARVAQAITRASCLPGDSQAAQGVHAAEARISDLHQTIKDKDAEHKRVVSDVMVTVAENYGKLEKQLHETINKMKDAEEKARSESEQRVKAEAELQLLKGKVELLESECIRSIEEARIDSKREGKAEGEQSVLDEVKDQLELVYNRSFRDGWKAALKKVGTPATSNLLLRENTPLPYPDFDLKASDDEAEEGEADEGEEEEAQEVGGDEVVPVLTPIDGPLAPVPAVPVDPTPTQTDDPPAVANPVPTVSAPPTET</sequence>